<proteinExistence type="predicted"/>
<sequence length="617" mass="71059">MESHNTARGSLNEPSSPFQVPQSKLSKRAPRSGRKETSNAAPCQQDTFTYTPINKDESNPIRLLKILPGADNDGIRCTLSHCNTNAEYNALSYTWGTANADHPIEINGEQFLVRKNLWRFLDTARKKDVSQSYWIDAISINQSDDSEKSSQVRMMDQIYLHAQQVIIWLDDRWSRETYAYQQLQNFPHKRILRDPRNWHHKKRGWPWLDQPIGDKEYVLFWKQLLFLCQAPYFERLWIVQEVLLAKRTLIWLRDVELNFDILYCFAYCELEQIAYHDREDSIQQLKKTIEALAASPALRLAQAHTTLKTHHAMKLTDFDNTTLNDKRFLWELSIKFQSAKCADDRDRLYGLLGLVRNGLSFPIDYQKDKKWLFETALQYFSDIYEQSIFSAASVLTKVLRLSSSDLHHLSCNPDERNQISLLYNEVNWYHDIRYGPLISYSLRRYLPTGYKLRTRHEGPISGGSTTPKHPVFRLLCMRPDIALLFHENSGELEGLYTGFPLDNITLAWKLQDSSSTEAEKADAMLRAALSNIQPSPWADRLVNAKTEHLRYEAHLGLDTSHGTLAMTGTGFIALWEHSRSGDDFDDQEQLPVLPGCDALASNCDTKCVGDDEVLSSA</sequence>
<organism evidence="3 4">
    <name type="scientific">Microthyrium microscopicum</name>
    <dbReference type="NCBI Taxonomy" id="703497"/>
    <lineage>
        <taxon>Eukaryota</taxon>
        <taxon>Fungi</taxon>
        <taxon>Dikarya</taxon>
        <taxon>Ascomycota</taxon>
        <taxon>Pezizomycotina</taxon>
        <taxon>Dothideomycetes</taxon>
        <taxon>Dothideomycetes incertae sedis</taxon>
        <taxon>Microthyriales</taxon>
        <taxon>Microthyriaceae</taxon>
        <taxon>Microthyrium</taxon>
    </lineage>
</organism>
<dbReference type="InterPro" id="IPR010730">
    <property type="entry name" value="HET"/>
</dbReference>
<reference evidence="3" key="1">
    <citation type="journal article" date="2020" name="Stud. Mycol.">
        <title>101 Dothideomycetes genomes: a test case for predicting lifestyles and emergence of pathogens.</title>
        <authorList>
            <person name="Haridas S."/>
            <person name="Albert R."/>
            <person name="Binder M."/>
            <person name="Bloem J."/>
            <person name="Labutti K."/>
            <person name="Salamov A."/>
            <person name="Andreopoulos B."/>
            <person name="Baker S."/>
            <person name="Barry K."/>
            <person name="Bills G."/>
            <person name="Bluhm B."/>
            <person name="Cannon C."/>
            <person name="Castanera R."/>
            <person name="Culley D."/>
            <person name="Daum C."/>
            <person name="Ezra D."/>
            <person name="Gonzalez J."/>
            <person name="Henrissat B."/>
            <person name="Kuo A."/>
            <person name="Liang C."/>
            <person name="Lipzen A."/>
            <person name="Lutzoni F."/>
            <person name="Magnuson J."/>
            <person name="Mondo S."/>
            <person name="Nolan M."/>
            <person name="Ohm R."/>
            <person name="Pangilinan J."/>
            <person name="Park H.-J."/>
            <person name="Ramirez L."/>
            <person name="Alfaro M."/>
            <person name="Sun H."/>
            <person name="Tritt A."/>
            <person name="Yoshinaga Y."/>
            <person name="Zwiers L.-H."/>
            <person name="Turgeon B."/>
            <person name="Goodwin S."/>
            <person name="Spatafora J."/>
            <person name="Crous P."/>
            <person name="Grigoriev I."/>
        </authorList>
    </citation>
    <scope>NUCLEOTIDE SEQUENCE</scope>
    <source>
        <strain evidence="3">CBS 115976</strain>
    </source>
</reference>
<evidence type="ECO:0000259" key="2">
    <source>
        <dbReference type="Pfam" id="PF06985"/>
    </source>
</evidence>
<dbReference type="AlphaFoldDB" id="A0A6A6UPS4"/>
<evidence type="ECO:0000313" key="3">
    <source>
        <dbReference type="EMBL" id="KAF2674289.1"/>
    </source>
</evidence>
<dbReference type="Proteomes" id="UP000799302">
    <property type="component" value="Unassembled WGS sequence"/>
</dbReference>
<dbReference type="EMBL" id="MU004230">
    <property type="protein sequence ID" value="KAF2674289.1"/>
    <property type="molecule type" value="Genomic_DNA"/>
</dbReference>
<protein>
    <recommendedName>
        <fullName evidence="2">Heterokaryon incompatibility domain-containing protein</fullName>
    </recommendedName>
</protein>
<feature type="domain" description="Heterokaryon incompatibility" evidence="2">
    <location>
        <begin position="88"/>
        <end position="241"/>
    </location>
</feature>
<name>A0A6A6UPS4_9PEZI</name>
<gene>
    <name evidence="3" type="ORF">BT63DRAFT_6655</name>
</gene>
<dbReference type="PANTHER" id="PTHR24148:SF64">
    <property type="entry name" value="HETEROKARYON INCOMPATIBILITY DOMAIN-CONTAINING PROTEIN"/>
    <property type="match status" value="1"/>
</dbReference>
<feature type="compositionally biased region" description="Polar residues" evidence="1">
    <location>
        <begin position="1"/>
        <end position="24"/>
    </location>
</feature>
<evidence type="ECO:0000313" key="4">
    <source>
        <dbReference type="Proteomes" id="UP000799302"/>
    </source>
</evidence>
<dbReference type="Pfam" id="PF06985">
    <property type="entry name" value="HET"/>
    <property type="match status" value="1"/>
</dbReference>
<evidence type="ECO:0000256" key="1">
    <source>
        <dbReference type="SAM" id="MobiDB-lite"/>
    </source>
</evidence>
<feature type="region of interest" description="Disordered" evidence="1">
    <location>
        <begin position="1"/>
        <end position="54"/>
    </location>
</feature>
<dbReference type="InterPro" id="IPR052895">
    <property type="entry name" value="HetReg/Transcr_Mod"/>
</dbReference>
<feature type="compositionally biased region" description="Polar residues" evidence="1">
    <location>
        <begin position="38"/>
        <end position="52"/>
    </location>
</feature>
<keyword evidence="4" id="KW-1185">Reference proteome</keyword>
<accession>A0A6A6UPS4</accession>
<dbReference type="PANTHER" id="PTHR24148">
    <property type="entry name" value="ANKYRIN REPEAT DOMAIN-CONTAINING PROTEIN 39 HOMOLOG-RELATED"/>
    <property type="match status" value="1"/>
</dbReference>
<dbReference type="OrthoDB" id="194358at2759"/>